<protein>
    <recommendedName>
        <fullName evidence="3">YkgJ family cysteine cluster protein</fullName>
    </recommendedName>
</protein>
<reference evidence="2" key="1">
    <citation type="journal article" date="2009" name="Environ. Microbiol.">
        <title>Contribution of mobile genetic elements to Desulfovibrio vulgaris genome plasticity.</title>
        <authorList>
            <person name="Walker C.B."/>
            <person name="Stolyar S."/>
            <person name="Chivian D."/>
            <person name="Pinel N."/>
            <person name="Gabster J.A."/>
            <person name="Dehal P.S."/>
            <person name="He Z."/>
            <person name="Yang Z.K."/>
            <person name="Yen H.C."/>
            <person name="Zhou J."/>
            <person name="Wall J.D."/>
            <person name="Hazen T.C."/>
            <person name="Arkin A.P."/>
            <person name="Stahl D.A."/>
        </authorList>
    </citation>
    <scope>NUCLEOTIDE SEQUENCE [LARGE SCALE GENOMIC DNA]</scope>
    <source>
        <strain evidence="2">DP4</strain>
    </source>
</reference>
<accession>A0A0H3AAX6</accession>
<evidence type="ECO:0008006" key="3">
    <source>
        <dbReference type="Google" id="ProtNLM"/>
    </source>
</evidence>
<name>A0A0H3AAX6_NITV4</name>
<dbReference type="Proteomes" id="UP000009173">
    <property type="component" value="Chromosome"/>
</dbReference>
<dbReference type="HOGENOM" id="CLU_074313_0_0_7"/>
<dbReference type="EMBL" id="CP000527">
    <property type="protein sequence ID" value="ABM29477.1"/>
    <property type="molecule type" value="Genomic_DNA"/>
</dbReference>
<proteinExistence type="predicted"/>
<dbReference type="AlphaFoldDB" id="A0A0H3AAX6"/>
<evidence type="ECO:0000313" key="2">
    <source>
        <dbReference type="Proteomes" id="UP000009173"/>
    </source>
</evidence>
<dbReference type="Pfam" id="PF03692">
    <property type="entry name" value="CxxCxxCC"/>
    <property type="match status" value="1"/>
</dbReference>
<gene>
    <name evidence="1" type="ordered locus">Dvul_2461</name>
</gene>
<dbReference type="InterPro" id="IPR005358">
    <property type="entry name" value="Puta_zinc/iron-chelating_dom"/>
</dbReference>
<evidence type="ECO:0000313" key="1">
    <source>
        <dbReference type="EMBL" id="ABM29477.1"/>
    </source>
</evidence>
<sequence length="243" mass="26355">MVFMEQGGAADNAPDEGTACQGCGTCCRKGGPTLHVEDMPLFEAGHFVREHCLTLRRGELARDDVAEALVPLEAELVKFRGSRPGLWACQFLRPGERGCSVYAHRPVECRALLCRDTRAIIDLSPRDRVTRADVLRATGAPAAWLDVAEAHEDACGCARSLPLALAVRAAPEDGTACEAFLDLVRLDIAYRQIANERADVPPSEMDFLFGRPLFVTASMYGLSVRQNAGGLVVTLEGPLPFEM</sequence>
<dbReference type="KEGG" id="dvl:Dvul_2461"/>
<organism evidence="1 2">
    <name type="scientific">Nitratidesulfovibrio vulgaris (strain DP4)</name>
    <name type="common">Desulfovibrio vulgaris</name>
    <dbReference type="NCBI Taxonomy" id="391774"/>
    <lineage>
        <taxon>Bacteria</taxon>
        <taxon>Pseudomonadati</taxon>
        <taxon>Thermodesulfobacteriota</taxon>
        <taxon>Desulfovibrionia</taxon>
        <taxon>Desulfovibrionales</taxon>
        <taxon>Desulfovibrionaceae</taxon>
        <taxon>Nitratidesulfovibrio</taxon>
    </lineage>
</organism>